<evidence type="ECO:0000313" key="2">
    <source>
        <dbReference type="EMBL" id="MDN7025843.1"/>
    </source>
</evidence>
<accession>A0ABT8MD23</accession>
<name>A0ABT8MD23_9EURY</name>
<reference evidence="2" key="1">
    <citation type="submission" date="2019-05" db="EMBL/GenBank/DDBJ databases">
        <title>Methanoculleus sp. FWC-SCC1, a methanogenic archaeon isolated from deep marine cold seep.</title>
        <authorList>
            <person name="Chen Y.-W."/>
            <person name="Chen S.-C."/>
            <person name="Teng N.-H."/>
            <person name="Lai M.-C."/>
        </authorList>
    </citation>
    <scope>NUCLEOTIDE SEQUENCE</scope>
    <source>
        <strain evidence="2">FWC-SCC1</strain>
    </source>
</reference>
<dbReference type="InterPro" id="IPR021527">
    <property type="entry name" value="DUF2795"/>
</dbReference>
<proteinExistence type="predicted"/>
<evidence type="ECO:0000313" key="3">
    <source>
        <dbReference type="Proteomes" id="UP001168338"/>
    </source>
</evidence>
<organism evidence="2 3">
    <name type="scientific">Methanoculleus frigidifontis</name>
    <dbReference type="NCBI Taxonomy" id="2584085"/>
    <lineage>
        <taxon>Archaea</taxon>
        <taxon>Methanobacteriati</taxon>
        <taxon>Methanobacteriota</taxon>
        <taxon>Stenosarchaea group</taxon>
        <taxon>Methanomicrobia</taxon>
        <taxon>Methanomicrobiales</taxon>
        <taxon>Methanomicrobiaceae</taxon>
        <taxon>Methanoculleus</taxon>
    </lineage>
</organism>
<comment type="caution">
    <text evidence="2">The sequence shown here is derived from an EMBL/GenBank/DDBJ whole genome shotgun (WGS) entry which is preliminary data.</text>
</comment>
<feature type="region of interest" description="Disordered" evidence="1">
    <location>
        <begin position="1"/>
        <end position="59"/>
    </location>
</feature>
<dbReference type="Pfam" id="PF11387">
    <property type="entry name" value="DUF2795"/>
    <property type="match status" value="1"/>
</dbReference>
<keyword evidence="3" id="KW-1185">Reference proteome</keyword>
<dbReference type="Proteomes" id="UP001168338">
    <property type="component" value="Unassembled WGS sequence"/>
</dbReference>
<evidence type="ECO:0000256" key="1">
    <source>
        <dbReference type="SAM" id="MobiDB-lite"/>
    </source>
</evidence>
<dbReference type="RefSeq" id="WP_301665035.1">
    <property type="nucleotide sequence ID" value="NZ_VCYH01000010.1"/>
</dbReference>
<dbReference type="EMBL" id="VCYH01000010">
    <property type="protein sequence ID" value="MDN7025843.1"/>
    <property type="molecule type" value="Genomic_DNA"/>
</dbReference>
<sequence>MGIRGGGEAATAGRTKGRRLRHAGAFDGDSICDDGGRGPATGAYPAGKNDLIDQAKKNDAPPEVIDVLERFGGEECRSPTEVSQEFDRVAEQSFSCFLPP</sequence>
<protein>
    <submittedName>
        <fullName evidence="2">DUF2795 domain-containing protein</fullName>
    </submittedName>
</protein>
<feature type="compositionally biased region" description="Basic and acidic residues" evidence="1">
    <location>
        <begin position="50"/>
        <end position="59"/>
    </location>
</feature>
<gene>
    <name evidence="2" type="ORF">FGU65_13295</name>
</gene>